<keyword evidence="7" id="KW-0130">Cell adhesion</keyword>
<evidence type="ECO:0000256" key="6">
    <source>
        <dbReference type="ARBA" id="ARBA00022869"/>
    </source>
</evidence>
<evidence type="ECO:0000259" key="15">
    <source>
        <dbReference type="PROSITE" id="PS50027"/>
    </source>
</evidence>
<feature type="coiled-coil region" evidence="12">
    <location>
        <begin position="354"/>
        <end position="400"/>
    </location>
</feature>
<dbReference type="SMART" id="SM00180">
    <property type="entry name" value="EGF_Lam"/>
    <property type="match status" value="2"/>
</dbReference>
<sequence>MNRYWVVWTGVLVLITVDFWVSSDDSGSPHKPWWDNNGQVKNNAEEARHHLFKKYCESMHNKDCDRGHYREWRGAHKGLCVPCNCNGLSGECDPHTGKCLNCQFNTAGDHCGCCMEGYYGNAALRTCSMCPCPFTEPSNSFAIGCLRAGDEFECLCKPGYSGTRCERCAVGYYGNPLAERGSCQPCNCDHAHVCDPLTGDCYEADDPDTDICLECDDCVVKLMDDLEAMDTEFLSLKNQLEPVRLNAALIAALQKLEDATSGTTVLVGKYTESVYTLKLKMEEFETDVENVKDDLNALDDKAIQASCSAVQLLKTLDKTYQQGNNLRSDSVNLLRKILEFLEEQKHSNQTGGNTEEARRMLKEARRMLEEMRRQNCKVQRELAKEELEKAKSLVDFIMKNFMVPLNGSLISADRIGQNLMDLATGIRDLQEALIDADLDVMKANDVNKDNEAQLENILKHLNVLEKERKNVIANVNMTRRTLNDISDLQNMMEDLTTEMSQLAAQVDGAKEHLNRKLDLLSQATSKAAIVRRAEEHAEDLMNLAMDFHMAILNVTNSSAVQNAIEAINVFTDVIDAIRVAEAAANRAKESADKALKEVQGQDLQKKAGELKDLANSLLDDAKDAQIQLQGVAQKCEAHKDLIQQAEDKQNLLRQAMRDELQKLSNIKRDDIGALISEAKEAASDVNGTVSDALARIHNISEELNKTRISTQDSNLNNILSDVNKTLTELDQSFPSLIDKLQEVENQSEHVSIPANMSSNLQRIKDLIEKTRDMANRVRGPIFFSGKSYIELRPPEDIEDLRAFTALNLTLHRPVPRGDGKRRRRQTDEGDNFFVLYLGNKHTFEDYIGLVVRDGVLFCVYKLGGIVHEIKTSEITQSSNEKAFMDRVDFRRVYQDAQVIFTKTFTSSEPLQLPPMTNQAKTTVGLLTLDPGDVVLYVGGYPGNFTPPEELRYPGYKGCIEFSTLNDRILGLYNFQHAVNITNNDKCLRGNVQELGYYFDGTGYGKVNVYSRNTVINFVVLSHQMDAILFYMENKNASYIVAVEGGYVVLKGGGNDKIIYEKTQVKVFPRTNLIRMILNVQNTSIQITDSMIVIYLGNVKGLFSEAYIGGVPTAVRQKYNIVLPSLKGCVNNVQVDISTSFTEEVGIVPGCSDPLLGIREATFNLGGNLTAPHTVKDKDSETMISFGFKTLKEFGQLIYNGRMNNQFILSLANGFVEMTHSNNILRSKNKYEIGKWHYVTAYKNSSGMQFHVDNTNMGDTLRPFAPILFDKDDVILGSLDGCLRNFYIRSRQSDYIPADFSAFVQEGNVSVGSCKTEGPLMNFTKKSARHAQITSGINREFNNNNGLSKQSCRNPRSIKHAYHIGYNSQLQFKIDLEKLNDRPQFSLDVRTKSSDGLLFHITGKQGVPVVILYLTDGKVKLSVGGDKIISSHKIHNGDWHNIKFGLKRKSFYLAVDGIPTPDGRLLKGSIHDLQSPVYVGQGKIKTLHKTHGKAHPQKSVIGCIRDFRFSKVLLSEPTVNHGAAPCVKGVTAKGAFFAGDGAHVVLEKYLFSGSTFNLAFEFWPRNQTGLLFHKRDQHGRTLTLFLKRGKVMVKVNDGRRNYGTTVTPARLCAGFHYVTVSVRHKTIKLRVGEVNSRVKGPTVPWPSTRETIYIGGISENSRKGVEEQMSYVGCLRNVRLNHVPVSFEEVTSVFGPINTNECPAE</sequence>
<accession>A0A9W7W853</accession>
<dbReference type="GO" id="GO:0030334">
    <property type="term" value="P:regulation of cell migration"/>
    <property type="evidence" value="ECO:0007669"/>
    <property type="project" value="InterPro"/>
</dbReference>
<dbReference type="Gene3D" id="2.60.120.200">
    <property type="match status" value="5"/>
</dbReference>
<keyword evidence="10 11" id="KW-0424">Laminin EGF-like domain</keyword>
<dbReference type="GO" id="GO:0045995">
    <property type="term" value="P:regulation of embryonic development"/>
    <property type="evidence" value="ECO:0007669"/>
    <property type="project" value="InterPro"/>
</dbReference>
<feature type="signal peptide" evidence="13">
    <location>
        <begin position="1"/>
        <end position="23"/>
    </location>
</feature>
<dbReference type="InterPro" id="IPR013320">
    <property type="entry name" value="ConA-like_dom_sf"/>
</dbReference>
<dbReference type="GO" id="GO:0005102">
    <property type="term" value="F:signaling receptor binding"/>
    <property type="evidence" value="ECO:0007669"/>
    <property type="project" value="InterPro"/>
</dbReference>
<dbReference type="CDD" id="cd00055">
    <property type="entry name" value="EGF_Lam"/>
    <property type="match status" value="1"/>
</dbReference>
<dbReference type="InterPro" id="IPR009254">
    <property type="entry name" value="Laminin_aI"/>
</dbReference>
<dbReference type="PROSITE" id="PS50025">
    <property type="entry name" value="LAM_G_DOMAIN"/>
    <property type="match status" value="3"/>
</dbReference>
<evidence type="ECO:0000259" key="14">
    <source>
        <dbReference type="PROSITE" id="PS50025"/>
    </source>
</evidence>
<keyword evidence="4 13" id="KW-0732">Signal</keyword>
<keyword evidence="5" id="KW-0677">Repeat</keyword>
<evidence type="ECO:0000256" key="13">
    <source>
        <dbReference type="SAM" id="SignalP"/>
    </source>
</evidence>
<dbReference type="GO" id="GO:0030155">
    <property type="term" value="P:regulation of cell adhesion"/>
    <property type="evidence" value="ECO:0007669"/>
    <property type="project" value="InterPro"/>
</dbReference>
<feature type="coiled-coil region" evidence="12">
    <location>
        <begin position="447"/>
        <end position="512"/>
    </location>
</feature>
<comment type="subcellular location">
    <subcellularLocation>
        <location evidence="1">Secreted</location>
        <location evidence="1">Extracellular space</location>
        <location evidence="1">Extracellular matrix</location>
        <location evidence="1">Basement membrane</location>
    </subcellularLocation>
</comment>
<proteinExistence type="predicted"/>
<reference evidence="16" key="1">
    <citation type="submission" date="2021-02" db="EMBL/GenBank/DDBJ databases">
        <title>Comparative genomics reveals that relaxation of natural selection precedes convergent phenotypic evolution of cavefish.</title>
        <authorList>
            <person name="Peng Z."/>
        </authorList>
    </citation>
    <scope>NUCLEOTIDE SEQUENCE</scope>
    <source>
        <tissue evidence="16">Muscle</tissue>
    </source>
</reference>
<evidence type="ECO:0000256" key="8">
    <source>
        <dbReference type="ARBA" id="ARBA00023157"/>
    </source>
</evidence>
<evidence type="ECO:0000256" key="11">
    <source>
        <dbReference type="PROSITE-ProRule" id="PRU00460"/>
    </source>
</evidence>
<keyword evidence="12" id="KW-0175">Coiled coil</keyword>
<evidence type="ECO:0000256" key="3">
    <source>
        <dbReference type="ARBA" id="ARBA00022530"/>
    </source>
</evidence>
<dbReference type="InterPro" id="IPR002049">
    <property type="entry name" value="LE_dom"/>
</dbReference>
<dbReference type="InterPro" id="IPR010307">
    <property type="entry name" value="Laminin_dom_II"/>
</dbReference>
<name>A0A9W7W853_TRIRA</name>
<dbReference type="SUPFAM" id="SSF57196">
    <property type="entry name" value="EGF/Laminin"/>
    <property type="match status" value="1"/>
</dbReference>
<dbReference type="SMART" id="SM00282">
    <property type="entry name" value="LamG"/>
    <property type="match status" value="4"/>
</dbReference>
<evidence type="ECO:0000256" key="10">
    <source>
        <dbReference type="ARBA" id="ARBA00023292"/>
    </source>
</evidence>
<feature type="disulfide bond" evidence="11">
    <location>
        <begin position="156"/>
        <end position="165"/>
    </location>
</feature>
<evidence type="ECO:0000256" key="2">
    <source>
        <dbReference type="ARBA" id="ARBA00022525"/>
    </source>
</evidence>
<keyword evidence="9" id="KW-0325">Glycoprotein</keyword>
<dbReference type="FunFam" id="2.10.25.10:FF:000033">
    <property type="entry name" value="Laminin subunit alpha 2"/>
    <property type="match status" value="1"/>
</dbReference>
<dbReference type="Gene3D" id="2.10.25.10">
    <property type="entry name" value="Laminin"/>
    <property type="match status" value="2"/>
</dbReference>
<dbReference type="GO" id="GO:0005604">
    <property type="term" value="C:basement membrane"/>
    <property type="evidence" value="ECO:0007669"/>
    <property type="project" value="UniProtKB-SubCell"/>
</dbReference>
<gene>
    <name evidence="16" type="ORF">IRJ41_001994</name>
</gene>
<keyword evidence="8 11" id="KW-1015">Disulfide bond</keyword>
<dbReference type="Pfam" id="PF00053">
    <property type="entry name" value="EGF_laminin"/>
    <property type="match status" value="2"/>
</dbReference>
<dbReference type="GO" id="GO:0005576">
    <property type="term" value="C:extracellular region"/>
    <property type="evidence" value="ECO:0007669"/>
    <property type="project" value="UniProtKB-ARBA"/>
</dbReference>
<keyword evidence="17" id="KW-1185">Reference proteome</keyword>
<evidence type="ECO:0000256" key="5">
    <source>
        <dbReference type="ARBA" id="ARBA00022737"/>
    </source>
</evidence>
<dbReference type="InterPro" id="IPR050372">
    <property type="entry name" value="Neurexin-related_CASP"/>
</dbReference>
<dbReference type="Pfam" id="PF06008">
    <property type="entry name" value="Laminin_I"/>
    <property type="match status" value="1"/>
</dbReference>
<dbReference type="PROSITE" id="PS01248">
    <property type="entry name" value="EGF_LAM_1"/>
    <property type="match status" value="1"/>
</dbReference>
<dbReference type="CDD" id="cd00110">
    <property type="entry name" value="LamG"/>
    <property type="match status" value="4"/>
</dbReference>
<dbReference type="EMBL" id="JAFHDT010000025">
    <property type="protein sequence ID" value="KAI7790817.1"/>
    <property type="molecule type" value="Genomic_DNA"/>
</dbReference>
<keyword evidence="2" id="KW-0964">Secreted</keyword>
<evidence type="ECO:0000256" key="7">
    <source>
        <dbReference type="ARBA" id="ARBA00022889"/>
    </source>
</evidence>
<feature type="domain" description="Laminin G" evidence="14">
    <location>
        <begin position="1158"/>
        <end position="1313"/>
    </location>
</feature>
<dbReference type="PANTHER" id="PTHR15036:SF67">
    <property type="entry name" value="LAMININ SUBUNIT ALPHA-LIKE PROTEIN"/>
    <property type="match status" value="1"/>
</dbReference>
<feature type="chain" id="PRO_5040989203" evidence="13">
    <location>
        <begin position="24"/>
        <end position="1704"/>
    </location>
</feature>
<comment type="caution">
    <text evidence="11">Lacks conserved residue(s) required for the propagation of feature annotation.</text>
</comment>
<evidence type="ECO:0000313" key="17">
    <source>
        <dbReference type="Proteomes" id="UP001059041"/>
    </source>
</evidence>
<comment type="caution">
    <text evidence="16">The sequence shown here is derived from an EMBL/GenBank/DDBJ whole genome shotgun (WGS) entry which is preliminary data.</text>
</comment>
<evidence type="ECO:0000256" key="1">
    <source>
        <dbReference type="ARBA" id="ARBA00004302"/>
    </source>
</evidence>
<dbReference type="Pfam" id="PF02210">
    <property type="entry name" value="Laminin_G_2"/>
    <property type="match status" value="3"/>
</dbReference>
<dbReference type="SUPFAM" id="SSF49899">
    <property type="entry name" value="Concanavalin A-like lectins/glucanases"/>
    <property type="match status" value="5"/>
</dbReference>
<dbReference type="InterPro" id="IPR001791">
    <property type="entry name" value="Laminin_G"/>
</dbReference>
<organism evidence="16 17">
    <name type="scientific">Triplophysa rosa</name>
    <name type="common">Cave loach</name>
    <dbReference type="NCBI Taxonomy" id="992332"/>
    <lineage>
        <taxon>Eukaryota</taxon>
        <taxon>Metazoa</taxon>
        <taxon>Chordata</taxon>
        <taxon>Craniata</taxon>
        <taxon>Vertebrata</taxon>
        <taxon>Euteleostomi</taxon>
        <taxon>Actinopterygii</taxon>
        <taxon>Neopterygii</taxon>
        <taxon>Teleostei</taxon>
        <taxon>Ostariophysi</taxon>
        <taxon>Cypriniformes</taxon>
        <taxon>Nemacheilidae</taxon>
        <taxon>Triplophysa</taxon>
    </lineage>
</organism>
<protein>
    <submittedName>
        <fullName evidence="16">Laminin subunit alpha-3</fullName>
    </submittedName>
</protein>
<dbReference type="PANTHER" id="PTHR15036">
    <property type="entry name" value="PIKACHURIN-LIKE PROTEIN"/>
    <property type="match status" value="1"/>
</dbReference>
<dbReference type="FunFam" id="2.10.25.10:FF:000188">
    <property type="entry name" value="Laminin subunit gamma 2"/>
    <property type="match status" value="1"/>
</dbReference>
<feature type="domain" description="Laminin EGF-like" evidence="15">
    <location>
        <begin position="83"/>
        <end position="185"/>
    </location>
</feature>
<evidence type="ECO:0000256" key="9">
    <source>
        <dbReference type="ARBA" id="ARBA00023180"/>
    </source>
</evidence>
<feature type="domain" description="Laminin G" evidence="14">
    <location>
        <begin position="1532"/>
        <end position="1701"/>
    </location>
</feature>
<keyword evidence="6" id="KW-0084">Basement membrane</keyword>
<evidence type="ECO:0000313" key="16">
    <source>
        <dbReference type="EMBL" id="KAI7790817.1"/>
    </source>
</evidence>
<feature type="coiled-coil region" evidence="12">
    <location>
        <begin position="628"/>
        <end position="662"/>
    </location>
</feature>
<evidence type="ECO:0000256" key="12">
    <source>
        <dbReference type="SAM" id="Coils"/>
    </source>
</evidence>
<evidence type="ECO:0000256" key="4">
    <source>
        <dbReference type="ARBA" id="ARBA00022729"/>
    </source>
</evidence>
<dbReference type="PROSITE" id="PS50027">
    <property type="entry name" value="EGF_LAM_2"/>
    <property type="match status" value="1"/>
</dbReference>
<feature type="domain" description="Laminin G" evidence="14">
    <location>
        <begin position="1358"/>
        <end position="1525"/>
    </location>
</feature>
<dbReference type="Proteomes" id="UP001059041">
    <property type="component" value="Linkage Group LG25"/>
</dbReference>
<dbReference type="GO" id="GO:0007155">
    <property type="term" value="P:cell adhesion"/>
    <property type="evidence" value="ECO:0007669"/>
    <property type="project" value="UniProtKB-KW"/>
</dbReference>
<keyword evidence="3" id="KW-0272">Extracellular matrix</keyword>
<dbReference type="Pfam" id="PF06009">
    <property type="entry name" value="Laminin_II"/>
    <property type="match status" value="1"/>
</dbReference>